<name>A0A3N0GNB9_9ACTN</name>
<organism evidence="1 2">
    <name type="scientific">Nocardioides pocheonensis</name>
    <dbReference type="NCBI Taxonomy" id="661485"/>
    <lineage>
        <taxon>Bacteria</taxon>
        <taxon>Bacillati</taxon>
        <taxon>Actinomycetota</taxon>
        <taxon>Actinomycetes</taxon>
        <taxon>Propionibacteriales</taxon>
        <taxon>Nocardioidaceae</taxon>
        <taxon>Nocardioides</taxon>
    </lineage>
</organism>
<protein>
    <recommendedName>
        <fullName evidence="3">Aminoglycoside phosphotransferase domain-containing protein</fullName>
    </recommendedName>
</protein>
<keyword evidence="2" id="KW-1185">Reference proteome</keyword>
<dbReference type="EMBL" id="RJSF01000040">
    <property type="protein sequence ID" value="RNM13909.1"/>
    <property type="molecule type" value="Genomic_DNA"/>
</dbReference>
<dbReference type="Proteomes" id="UP000279994">
    <property type="component" value="Unassembled WGS sequence"/>
</dbReference>
<dbReference type="AlphaFoldDB" id="A0A3N0GNB9"/>
<dbReference type="SUPFAM" id="SSF56112">
    <property type="entry name" value="Protein kinase-like (PK-like)"/>
    <property type="match status" value="1"/>
</dbReference>
<dbReference type="OrthoDB" id="101887at2"/>
<sequence length="326" mass="36245">MEVAPTTPYWGTDEYAAELHAWVEDQVGPARMTRVKLRPWSTVWRAEAGDRVYWAKQNCPTQAFEGALTRLLHELVPDRVLEPLAVREDGTFLLPDGGPVLRDLDRGPGDREAWQQVVGEWAGLQRDLAPRADELAAVGVTRVPPERFVADTLARADELHALHPSDPRHLDTPRWTSLRSAEPVLAEAAAAVVDLGLPMTLNHNDLHDGNSFVAAGAPLRFFDLADAVLAEPMGVLLVPLGQLADQPRTRGAVVRAWVEAWREVADESRLWRALPHALRLAALARHEAWWRVMTSMTSDELAEWGMAAPYWLARVAEPPPEVLARL</sequence>
<comment type="caution">
    <text evidence="1">The sequence shown here is derived from an EMBL/GenBank/DDBJ whole genome shotgun (WGS) entry which is preliminary data.</text>
</comment>
<dbReference type="RefSeq" id="WP_123223317.1">
    <property type="nucleotide sequence ID" value="NZ_RJSF01000040.1"/>
</dbReference>
<evidence type="ECO:0000313" key="2">
    <source>
        <dbReference type="Proteomes" id="UP000279994"/>
    </source>
</evidence>
<evidence type="ECO:0008006" key="3">
    <source>
        <dbReference type="Google" id="ProtNLM"/>
    </source>
</evidence>
<accession>A0A3N0GNB9</accession>
<reference evidence="1 2" key="1">
    <citation type="submission" date="2018-11" db="EMBL/GenBank/DDBJ databases">
        <authorList>
            <person name="Li F."/>
        </authorList>
    </citation>
    <scope>NUCLEOTIDE SEQUENCE [LARGE SCALE GENOMIC DNA]</scope>
    <source>
        <strain evidence="1 2">Gsoil 818</strain>
    </source>
</reference>
<proteinExistence type="predicted"/>
<dbReference type="InterPro" id="IPR011009">
    <property type="entry name" value="Kinase-like_dom_sf"/>
</dbReference>
<evidence type="ECO:0000313" key="1">
    <source>
        <dbReference type="EMBL" id="RNM13909.1"/>
    </source>
</evidence>
<gene>
    <name evidence="1" type="ORF">EFL26_13225</name>
</gene>